<dbReference type="InterPro" id="IPR003593">
    <property type="entry name" value="AAA+_ATPase"/>
</dbReference>
<dbReference type="GO" id="GO:0005524">
    <property type="term" value="F:ATP binding"/>
    <property type="evidence" value="ECO:0007669"/>
    <property type="project" value="UniProtKB-KW"/>
</dbReference>
<evidence type="ECO:0000256" key="6">
    <source>
        <dbReference type="ARBA" id="ARBA00022970"/>
    </source>
</evidence>
<dbReference type="GO" id="GO:0016887">
    <property type="term" value="F:ATP hydrolysis activity"/>
    <property type="evidence" value="ECO:0007669"/>
    <property type="project" value="InterPro"/>
</dbReference>
<evidence type="ECO:0000256" key="4">
    <source>
        <dbReference type="ARBA" id="ARBA00022840"/>
    </source>
</evidence>
<keyword evidence="6" id="KW-0029">Amino-acid transport</keyword>
<dbReference type="PROSITE" id="PS00211">
    <property type="entry name" value="ABC_TRANSPORTER_1"/>
    <property type="match status" value="1"/>
</dbReference>
<keyword evidence="1" id="KW-0813">Transport</keyword>
<accession>A0A6I4XCN7</accession>
<dbReference type="SUPFAM" id="SSF52540">
    <property type="entry name" value="P-loop containing nucleoside triphosphate hydrolases"/>
    <property type="match status" value="1"/>
</dbReference>
<dbReference type="InterPro" id="IPR027417">
    <property type="entry name" value="P-loop_NTPase"/>
</dbReference>
<proteinExistence type="predicted"/>
<evidence type="ECO:0000256" key="5">
    <source>
        <dbReference type="ARBA" id="ARBA00022967"/>
    </source>
</evidence>
<dbReference type="EMBL" id="WVTI01000006">
    <property type="protein sequence ID" value="MXS26045.1"/>
    <property type="molecule type" value="Genomic_DNA"/>
</dbReference>
<keyword evidence="3" id="KW-0547">Nucleotide-binding</keyword>
<keyword evidence="2" id="KW-1003">Cell membrane</keyword>
<name>A0A6I4XCN7_ENTGA</name>
<dbReference type="Proteomes" id="UP000439965">
    <property type="component" value="Unassembled WGS sequence"/>
</dbReference>
<organism evidence="9 10">
    <name type="scientific">Enterococcus gallinarum</name>
    <dbReference type="NCBI Taxonomy" id="1353"/>
    <lineage>
        <taxon>Bacteria</taxon>
        <taxon>Bacillati</taxon>
        <taxon>Bacillota</taxon>
        <taxon>Bacilli</taxon>
        <taxon>Lactobacillales</taxon>
        <taxon>Enterococcaceae</taxon>
        <taxon>Enterococcus</taxon>
    </lineage>
</organism>
<dbReference type="InterPro" id="IPR003439">
    <property type="entry name" value="ABC_transporter-like_ATP-bd"/>
</dbReference>
<comment type="caution">
    <text evidence="9">The sequence shown here is derived from an EMBL/GenBank/DDBJ whole genome shotgun (WGS) entry which is preliminary data.</text>
</comment>
<evidence type="ECO:0000259" key="8">
    <source>
        <dbReference type="PROSITE" id="PS50893"/>
    </source>
</evidence>
<gene>
    <name evidence="9" type="ORF">GTI89_08245</name>
</gene>
<evidence type="ECO:0000256" key="7">
    <source>
        <dbReference type="ARBA" id="ARBA00023136"/>
    </source>
</evidence>
<evidence type="ECO:0000256" key="2">
    <source>
        <dbReference type="ARBA" id="ARBA00022475"/>
    </source>
</evidence>
<dbReference type="PANTHER" id="PTHR43166:SF30">
    <property type="entry name" value="METHIONINE IMPORT ATP-BINDING PROTEIN METN"/>
    <property type="match status" value="1"/>
</dbReference>
<keyword evidence="4 9" id="KW-0067">ATP-binding</keyword>
<evidence type="ECO:0000313" key="10">
    <source>
        <dbReference type="Proteomes" id="UP000439965"/>
    </source>
</evidence>
<dbReference type="PROSITE" id="PS50893">
    <property type="entry name" value="ABC_TRANSPORTER_2"/>
    <property type="match status" value="1"/>
</dbReference>
<reference evidence="9 10" key="1">
    <citation type="submission" date="2019-04" db="EMBL/GenBank/DDBJ databases">
        <title>Step-wise assembly of the neonatal virome modulated by breast feeding.</title>
        <authorList>
            <person name="Liang G."/>
            <person name="Bushman F."/>
        </authorList>
    </citation>
    <scope>NUCLEOTIDE SEQUENCE [LARGE SCALE GENOMIC DNA]</scope>
    <source>
        <strain evidence="9 10">E3404</strain>
    </source>
</reference>
<dbReference type="Gene3D" id="3.40.50.300">
    <property type="entry name" value="P-loop containing nucleotide triphosphate hydrolases"/>
    <property type="match status" value="1"/>
</dbReference>
<dbReference type="Pfam" id="PF00005">
    <property type="entry name" value="ABC_tran"/>
    <property type="match status" value="1"/>
</dbReference>
<dbReference type="GO" id="GO:0006865">
    <property type="term" value="P:amino acid transport"/>
    <property type="evidence" value="ECO:0007669"/>
    <property type="project" value="UniProtKB-KW"/>
</dbReference>
<dbReference type="PANTHER" id="PTHR43166">
    <property type="entry name" value="AMINO ACID IMPORT ATP-BINDING PROTEIN"/>
    <property type="match status" value="1"/>
</dbReference>
<sequence>MSLKAEERQEPNMIEVKEVSQVYQDNVLDRVSLTISNEIVGIVGKSGSGKSTLLRLINLIESPSAGEIVIDGVNTTGLTKKMRRSLQQDIAMIFQQFNLLHNLTVYDNVFLPLKLAGKSQRQVMETLDFVGMSEKASVYPASLSGGEKQRVAIARALVKEPKILLCDEPTSALDEDTKGDVLSLLQKVHGTFQPTIVFVSHELSAVRQVCERVYVMEQGRIVAEVANTPHLLQKEELNYVDRVIRSLKHDDN</sequence>
<dbReference type="InterPro" id="IPR017871">
    <property type="entry name" value="ABC_transporter-like_CS"/>
</dbReference>
<dbReference type="InterPro" id="IPR050086">
    <property type="entry name" value="MetN_ABC_transporter-like"/>
</dbReference>
<keyword evidence="5" id="KW-1278">Translocase</keyword>
<evidence type="ECO:0000313" key="9">
    <source>
        <dbReference type="EMBL" id="MXS26045.1"/>
    </source>
</evidence>
<evidence type="ECO:0000256" key="1">
    <source>
        <dbReference type="ARBA" id="ARBA00022448"/>
    </source>
</evidence>
<dbReference type="SMART" id="SM00382">
    <property type="entry name" value="AAA"/>
    <property type="match status" value="1"/>
</dbReference>
<dbReference type="AlphaFoldDB" id="A0A6I4XCN7"/>
<evidence type="ECO:0000256" key="3">
    <source>
        <dbReference type="ARBA" id="ARBA00022741"/>
    </source>
</evidence>
<feature type="domain" description="ABC transporter" evidence="8">
    <location>
        <begin position="8"/>
        <end position="243"/>
    </location>
</feature>
<keyword evidence="7" id="KW-0472">Membrane</keyword>
<protein>
    <submittedName>
        <fullName evidence="9">ATP-binding cassette domain-containing protein</fullName>
    </submittedName>
</protein>